<dbReference type="Gene3D" id="3.40.50.720">
    <property type="entry name" value="NAD(P)-binding Rossmann-like Domain"/>
    <property type="match status" value="1"/>
</dbReference>
<dbReference type="Proteomes" id="UP001501183">
    <property type="component" value="Unassembled WGS sequence"/>
</dbReference>
<evidence type="ECO:0000256" key="4">
    <source>
        <dbReference type="ARBA" id="ARBA00022833"/>
    </source>
</evidence>
<protein>
    <submittedName>
        <fullName evidence="8">Zinc-binding dehydrogenase</fullName>
    </submittedName>
</protein>
<dbReference type="SUPFAM" id="SSF50129">
    <property type="entry name" value="GroES-like"/>
    <property type="match status" value="1"/>
</dbReference>
<evidence type="ECO:0000256" key="3">
    <source>
        <dbReference type="ARBA" id="ARBA00022723"/>
    </source>
</evidence>
<evidence type="ECO:0000256" key="5">
    <source>
        <dbReference type="ARBA" id="ARBA00023002"/>
    </source>
</evidence>
<dbReference type="Gene3D" id="3.90.180.10">
    <property type="entry name" value="Medium-chain alcohol dehydrogenases, catalytic domain"/>
    <property type="match status" value="2"/>
</dbReference>
<proteinExistence type="inferred from homology"/>
<name>A0ABP8P7N6_9NOCA</name>
<sequence>MWAHALTAPETFERVLVPTPRPANLDDGQVLLRTLAGGICGSDLPIFRGRRSWLWQDDAGGARSVPGFPMHEVVGEVVASLHPDLAAGDRVVGWASGCDALAEFVVCSGDELAPFGAHLRPEVAILLQPLACVLYAVDQLGRVDGSTAAVIGLGPIGLLFTHVLKSRGAARVIGVDRADRSDVADAFGVDEYAHLSSDTWAGGLGDADRPDIVVEAVGHQVSTMTDVVTAAAPGGRVHYFGLPDDATYPFPMMTFLRKNLTLVSGVTRDRRRALIGAGSYLAAHRDLESTYVTDVFPMDHVQQAFATAAAPKRGQVKVAVTT</sequence>
<dbReference type="SUPFAM" id="SSF51735">
    <property type="entry name" value="NAD(P)-binding Rossmann-fold domains"/>
    <property type="match status" value="1"/>
</dbReference>
<organism evidence="8 9">
    <name type="scientific">Rhodococcus olei</name>
    <dbReference type="NCBI Taxonomy" id="2161675"/>
    <lineage>
        <taxon>Bacteria</taxon>
        <taxon>Bacillati</taxon>
        <taxon>Actinomycetota</taxon>
        <taxon>Actinomycetes</taxon>
        <taxon>Mycobacteriales</taxon>
        <taxon>Nocardiaceae</taxon>
        <taxon>Rhodococcus</taxon>
    </lineage>
</organism>
<evidence type="ECO:0000256" key="1">
    <source>
        <dbReference type="ARBA" id="ARBA00001947"/>
    </source>
</evidence>
<dbReference type="Pfam" id="PF00107">
    <property type="entry name" value="ADH_zinc_N"/>
    <property type="match status" value="1"/>
</dbReference>
<dbReference type="RefSeq" id="WP_345346678.1">
    <property type="nucleotide sequence ID" value="NZ_BAABFB010000050.1"/>
</dbReference>
<dbReference type="InterPro" id="IPR013154">
    <property type="entry name" value="ADH-like_N"/>
</dbReference>
<comment type="cofactor">
    <cofactor evidence="1">
        <name>Zn(2+)</name>
        <dbReference type="ChEBI" id="CHEBI:29105"/>
    </cofactor>
</comment>
<feature type="domain" description="Alcohol dehydrogenase-like C-terminal" evidence="6">
    <location>
        <begin position="155"/>
        <end position="264"/>
    </location>
</feature>
<feature type="domain" description="Alcohol dehydrogenase-like N-terminal" evidence="7">
    <location>
        <begin position="27"/>
        <end position="99"/>
    </location>
</feature>
<evidence type="ECO:0000259" key="7">
    <source>
        <dbReference type="Pfam" id="PF08240"/>
    </source>
</evidence>
<evidence type="ECO:0000313" key="9">
    <source>
        <dbReference type="Proteomes" id="UP001501183"/>
    </source>
</evidence>
<keyword evidence="3" id="KW-0479">Metal-binding</keyword>
<reference evidence="9" key="1">
    <citation type="journal article" date="2019" name="Int. J. Syst. Evol. Microbiol.">
        <title>The Global Catalogue of Microorganisms (GCM) 10K type strain sequencing project: providing services to taxonomists for standard genome sequencing and annotation.</title>
        <authorList>
            <consortium name="The Broad Institute Genomics Platform"/>
            <consortium name="The Broad Institute Genome Sequencing Center for Infectious Disease"/>
            <person name="Wu L."/>
            <person name="Ma J."/>
        </authorList>
    </citation>
    <scope>NUCLEOTIDE SEQUENCE [LARGE SCALE GENOMIC DNA]</scope>
    <source>
        <strain evidence="9">JCM 32206</strain>
    </source>
</reference>
<keyword evidence="5" id="KW-0560">Oxidoreductase</keyword>
<dbReference type="PANTHER" id="PTHR43350:SF19">
    <property type="entry name" value="D-GULOSIDE 3-DEHYDROGENASE"/>
    <property type="match status" value="1"/>
</dbReference>
<keyword evidence="9" id="KW-1185">Reference proteome</keyword>
<evidence type="ECO:0000256" key="2">
    <source>
        <dbReference type="ARBA" id="ARBA00008072"/>
    </source>
</evidence>
<dbReference type="PANTHER" id="PTHR43350">
    <property type="entry name" value="NAD-DEPENDENT ALCOHOL DEHYDROGENASE"/>
    <property type="match status" value="1"/>
</dbReference>
<dbReference type="InterPro" id="IPR036291">
    <property type="entry name" value="NAD(P)-bd_dom_sf"/>
</dbReference>
<accession>A0ABP8P7N6</accession>
<dbReference type="InterPro" id="IPR011032">
    <property type="entry name" value="GroES-like_sf"/>
</dbReference>
<keyword evidence="4" id="KW-0862">Zinc</keyword>
<dbReference type="Pfam" id="PF08240">
    <property type="entry name" value="ADH_N"/>
    <property type="match status" value="1"/>
</dbReference>
<gene>
    <name evidence="8" type="ORF">GCM10023094_31230</name>
</gene>
<dbReference type="EMBL" id="BAABFB010000050">
    <property type="protein sequence ID" value="GAA4482067.1"/>
    <property type="molecule type" value="Genomic_DNA"/>
</dbReference>
<comment type="caution">
    <text evidence="8">The sequence shown here is derived from an EMBL/GenBank/DDBJ whole genome shotgun (WGS) entry which is preliminary data.</text>
</comment>
<evidence type="ECO:0000259" key="6">
    <source>
        <dbReference type="Pfam" id="PF00107"/>
    </source>
</evidence>
<evidence type="ECO:0000313" key="8">
    <source>
        <dbReference type="EMBL" id="GAA4482067.1"/>
    </source>
</evidence>
<comment type="similarity">
    <text evidence="2">Belongs to the zinc-containing alcohol dehydrogenase family.</text>
</comment>
<dbReference type="InterPro" id="IPR013149">
    <property type="entry name" value="ADH-like_C"/>
</dbReference>